<dbReference type="GO" id="GO:0004764">
    <property type="term" value="F:shikimate 3-dehydrogenase (NADP+) activity"/>
    <property type="evidence" value="ECO:0007669"/>
    <property type="project" value="InterPro"/>
</dbReference>
<dbReference type="GO" id="GO:0003855">
    <property type="term" value="F:3-dehydroquinate dehydratase activity"/>
    <property type="evidence" value="ECO:0007669"/>
    <property type="project" value="InterPro"/>
</dbReference>
<dbReference type="Gene3D" id="3.40.50.10860">
    <property type="entry name" value="Leucine Dehydrogenase, chain A, domain 1"/>
    <property type="match status" value="1"/>
</dbReference>
<dbReference type="Gene3D" id="3.40.50.720">
    <property type="entry name" value="NAD(P)-binding Rossmann-like Domain"/>
    <property type="match status" value="1"/>
</dbReference>
<dbReference type="CDD" id="cd00502">
    <property type="entry name" value="DHQase_I"/>
    <property type="match status" value="1"/>
</dbReference>
<reference evidence="1" key="1">
    <citation type="journal article" date="2020" name="mSystems">
        <title>Genome- and Community-Level Interaction Insights into Carbon Utilization and Element Cycling Functions of Hydrothermarchaeota in Hydrothermal Sediment.</title>
        <authorList>
            <person name="Zhou Z."/>
            <person name="Liu Y."/>
            <person name="Xu W."/>
            <person name="Pan J."/>
            <person name="Luo Z.H."/>
            <person name="Li M."/>
        </authorList>
    </citation>
    <scope>NUCLEOTIDE SEQUENCE [LARGE SCALE GENOMIC DNA]</scope>
    <source>
        <strain evidence="1">SpSt-508</strain>
    </source>
</reference>
<gene>
    <name evidence="1" type="ORF">ENS64_03915</name>
</gene>
<dbReference type="GO" id="GO:0009423">
    <property type="term" value="P:chorismate biosynthetic process"/>
    <property type="evidence" value="ECO:0007669"/>
    <property type="project" value="TreeGrafter"/>
</dbReference>
<comment type="caution">
    <text evidence="1">The sequence shown here is derived from an EMBL/GenBank/DDBJ whole genome shotgun (WGS) entry which is preliminary data.</text>
</comment>
<dbReference type="Gene3D" id="3.20.20.70">
    <property type="entry name" value="Aldolase class I"/>
    <property type="match status" value="1"/>
</dbReference>
<sequence length="486" mass="53401">MICISVTPESRQLAKVDIHNAAKQCDLIELCLDRLHKEPDVKDMISGSKKPILISCRRQEEGGHFKGTEEERLMLLRQAILANPAYVEMDAETAHKIPRFGKVQRVISFVSLDRPLGDINHIFDEAVAAKADVIKCTWPTQTLEAAWPLLAAVSQKRSLPVVGLGLGRCGLTFSLLGRKYGSPWIYAALEKGMEAFPGQPTVGDLDTLYRWREVGPKTRFIGLAGFNATSVATARVLNAAFDKLDMNTRCLPFDFKTTDQLAKMLDILKVPAVIATPEFGRAILPLAQHFDDIAKQAQYADLLLKQPEGWTAYNLLWKAALKGVEDKLGRKSPEERPLERRNTIILGSGGLAQALALAVKKRNGLVSVCSGDDEAAQRLAAAVEIRCVPNAKLYETLCDVVLTTVPNLDYRFKKTPINPSLLRPGMAFLDLSDMPGESSLCAEARGRGCKVAEPSEVFADYVSMIFKSLTGKEIPADAFPPVLLTE</sequence>
<dbReference type="PANTHER" id="PTHR21089:SF1">
    <property type="entry name" value="BIFUNCTIONAL 3-DEHYDROQUINATE DEHYDRATASE_SHIKIMATE DEHYDROGENASE, CHLOROPLASTIC"/>
    <property type="match status" value="1"/>
</dbReference>
<dbReference type="InterPro" id="IPR013785">
    <property type="entry name" value="Aldolase_TIM"/>
</dbReference>
<evidence type="ECO:0000313" key="1">
    <source>
        <dbReference type="EMBL" id="HGT38395.1"/>
    </source>
</evidence>
<dbReference type="SUPFAM" id="SSF51569">
    <property type="entry name" value="Aldolase"/>
    <property type="match status" value="1"/>
</dbReference>
<accession>A0A7C4LJT2</accession>
<name>A0A7C4LJT2_9PLAN</name>
<dbReference type="InterPro" id="IPR001381">
    <property type="entry name" value="DHquinase_I"/>
</dbReference>
<dbReference type="InterPro" id="IPR022893">
    <property type="entry name" value="Shikimate_DH_fam"/>
</dbReference>
<proteinExistence type="predicted"/>
<dbReference type="GO" id="GO:0005829">
    <property type="term" value="C:cytosol"/>
    <property type="evidence" value="ECO:0007669"/>
    <property type="project" value="TreeGrafter"/>
</dbReference>
<dbReference type="AlphaFoldDB" id="A0A7C4LJT2"/>
<dbReference type="EMBL" id="DSVQ01000007">
    <property type="protein sequence ID" value="HGT38395.1"/>
    <property type="molecule type" value="Genomic_DNA"/>
</dbReference>
<dbReference type="InterPro" id="IPR036291">
    <property type="entry name" value="NAD(P)-bd_dom_sf"/>
</dbReference>
<organism evidence="1">
    <name type="scientific">Schlesneria paludicola</name>
    <dbReference type="NCBI Taxonomy" id="360056"/>
    <lineage>
        <taxon>Bacteria</taxon>
        <taxon>Pseudomonadati</taxon>
        <taxon>Planctomycetota</taxon>
        <taxon>Planctomycetia</taxon>
        <taxon>Planctomycetales</taxon>
        <taxon>Planctomycetaceae</taxon>
        <taxon>Schlesneria</taxon>
    </lineage>
</organism>
<dbReference type="GO" id="GO:0019632">
    <property type="term" value="P:shikimate metabolic process"/>
    <property type="evidence" value="ECO:0007669"/>
    <property type="project" value="TreeGrafter"/>
</dbReference>
<dbReference type="Pfam" id="PF01487">
    <property type="entry name" value="DHquinase_I"/>
    <property type="match status" value="1"/>
</dbReference>
<protein>
    <submittedName>
        <fullName evidence="1">Type I 3-dehydroquinate dehydratase</fullName>
    </submittedName>
</protein>
<dbReference type="SUPFAM" id="SSF51735">
    <property type="entry name" value="NAD(P)-binding Rossmann-fold domains"/>
    <property type="match status" value="1"/>
</dbReference>
<dbReference type="PANTHER" id="PTHR21089">
    <property type="entry name" value="SHIKIMATE DEHYDROGENASE"/>
    <property type="match status" value="1"/>
</dbReference>
<dbReference type="GO" id="GO:0050661">
    <property type="term" value="F:NADP binding"/>
    <property type="evidence" value="ECO:0007669"/>
    <property type="project" value="TreeGrafter"/>
</dbReference>